<feature type="transmembrane region" description="Helical" evidence="1">
    <location>
        <begin position="286"/>
        <end position="303"/>
    </location>
</feature>
<feature type="transmembrane region" description="Helical" evidence="1">
    <location>
        <begin position="22"/>
        <end position="43"/>
    </location>
</feature>
<dbReference type="Proteomes" id="UP000012015">
    <property type="component" value="Unassembled WGS sequence"/>
</dbReference>
<organism evidence="3 4">
    <name type="scientific">Paeniglutamicibacter gangotriensis Lz1y</name>
    <dbReference type="NCBI Taxonomy" id="1276920"/>
    <lineage>
        <taxon>Bacteria</taxon>
        <taxon>Bacillati</taxon>
        <taxon>Actinomycetota</taxon>
        <taxon>Actinomycetes</taxon>
        <taxon>Micrococcales</taxon>
        <taxon>Micrococcaceae</taxon>
        <taxon>Paeniglutamicibacter</taxon>
    </lineage>
</organism>
<feature type="transmembrane region" description="Helical" evidence="1">
    <location>
        <begin position="210"/>
        <end position="229"/>
    </location>
</feature>
<dbReference type="InterPro" id="IPR043728">
    <property type="entry name" value="DUF5671"/>
</dbReference>
<keyword evidence="1" id="KW-0472">Membrane</keyword>
<evidence type="ECO:0000313" key="3">
    <source>
        <dbReference type="EMBL" id="EMQ97176.1"/>
    </source>
</evidence>
<proteinExistence type="predicted"/>
<dbReference type="RefSeq" id="WP_007272504.1">
    <property type="nucleotide sequence ID" value="NZ_AOCK01000011.1"/>
</dbReference>
<feature type="transmembrane region" description="Helical" evidence="1">
    <location>
        <begin position="130"/>
        <end position="147"/>
    </location>
</feature>
<feature type="transmembrane region" description="Helical" evidence="1">
    <location>
        <begin position="168"/>
        <end position="190"/>
    </location>
</feature>
<feature type="transmembrane region" description="Helical" evidence="1">
    <location>
        <begin position="315"/>
        <end position="338"/>
    </location>
</feature>
<reference evidence="3 4" key="1">
    <citation type="journal article" date="2013" name="Genome Announc.">
        <title>Draft Genome Sequence of Arthrobacter gangotriensis Strain Lz1yT, Isolated from a Penguin Rookery Soil Sample Collected in Antarctica, near the Indian Station Dakshin Gangotri.</title>
        <authorList>
            <person name="Shivaji S."/>
            <person name="Ara S."/>
            <person name="Bandi S."/>
            <person name="Singh A."/>
            <person name="Kumar Pinnaka A."/>
        </authorList>
    </citation>
    <scope>NUCLEOTIDE SEQUENCE [LARGE SCALE GENOMIC DNA]</scope>
    <source>
        <strain evidence="3 4">Lz1y</strain>
    </source>
</reference>
<dbReference type="EMBL" id="AOCK01000011">
    <property type="protein sequence ID" value="EMQ97176.1"/>
    <property type="molecule type" value="Genomic_DNA"/>
</dbReference>
<evidence type="ECO:0000256" key="1">
    <source>
        <dbReference type="SAM" id="Phobius"/>
    </source>
</evidence>
<feature type="transmembrane region" description="Helical" evidence="1">
    <location>
        <begin position="98"/>
        <end position="124"/>
    </location>
</feature>
<comment type="caution">
    <text evidence="3">The sequence shown here is derived from an EMBL/GenBank/DDBJ whole genome shotgun (WGS) entry which is preliminary data.</text>
</comment>
<accession>M7MQ67</accession>
<dbReference type="PATRIC" id="fig|1276920.7.peg.3344"/>
<dbReference type="STRING" id="1276920.ADIAG_03337"/>
<gene>
    <name evidence="3" type="ORF">ADIAG_03337</name>
</gene>
<sequence>MSAPDAAGGRTTAPALGTLRRIILYVLLFALVALTASGVSGLLGRLFTTPDVIAFNDSSSLALDLALTLVGGPLGAVVFWASWRLLAHPAERRATAWGIYVSAMCITSLLTAASFGIAAVASLAGGDTGSWMSPLATGLAWAGVWVWHRWILGHRTRGPLALAKVPQVLGTAVGLVIGLGSSTTALGMLFERAIGTGGELAVIGVPWWRASLGLLVWAVGGILIWWWHWVREGTRKLHTTLSGVSLVVIGIGGSAILALGGAGVLLFVLLRLALDRTDPVPVLLEPAPEALAAALLGTLSWLYHARIARGRPAPVPAAAGLAISGIVLAAAASGIGVVVNAALATGTTQLGGTDARELLLAGLSSLAIGGPLWWFTWHPTRPSDPQGRRIYLVLIFGISAVVALVTLLVIGFRLFEFMLGDAAGSGLLERVRAPLGLLVATGLVAGYHFALWRHARVSAPVPEAEAASGTERKRGIREVVLVAGADAEELASAIRDHTGATVTILRRQHAPGGTPGPAQLFRVLEGVEAERVLLLAGPEDSLEVIELAAETRRRA</sequence>
<dbReference type="Pfam" id="PF18920">
    <property type="entry name" value="DUF5671"/>
    <property type="match status" value="2"/>
</dbReference>
<dbReference type="AlphaFoldDB" id="M7MQ67"/>
<protein>
    <recommendedName>
        <fullName evidence="2">DUF5671 domain-containing protein</fullName>
    </recommendedName>
</protein>
<dbReference type="eggNOG" id="ENOG5032SXZ">
    <property type="taxonomic scope" value="Bacteria"/>
</dbReference>
<evidence type="ECO:0000259" key="2">
    <source>
        <dbReference type="Pfam" id="PF18920"/>
    </source>
</evidence>
<name>M7MQ67_9MICC</name>
<feature type="transmembrane region" description="Helical" evidence="1">
    <location>
        <begin position="63"/>
        <end position="86"/>
    </location>
</feature>
<feature type="domain" description="DUF5671" evidence="2">
    <location>
        <begin position="325"/>
        <end position="442"/>
    </location>
</feature>
<feature type="transmembrane region" description="Helical" evidence="1">
    <location>
        <begin position="358"/>
        <end position="378"/>
    </location>
</feature>
<feature type="domain" description="DUF5671" evidence="2">
    <location>
        <begin position="21"/>
        <end position="145"/>
    </location>
</feature>
<keyword evidence="4" id="KW-1185">Reference proteome</keyword>
<evidence type="ECO:0000313" key="4">
    <source>
        <dbReference type="Proteomes" id="UP000012015"/>
    </source>
</evidence>
<feature type="transmembrane region" description="Helical" evidence="1">
    <location>
        <begin position="241"/>
        <end position="274"/>
    </location>
</feature>
<keyword evidence="1" id="KW-0812">Transmembrane</keyword>
<keyword evidence="1" id="KW-1133">Transmembrane helix</keyword>
<feature type="transmembrane region" description="Helical" evidence="1">
    <location>
        <begin position="435"/>
        <end position="452"/>
    </location>
</feature>
<feature type="transmembrane region" description="Helical" evidence="1">
    <location>
        <begin position="390"/>
        <end position="415"/>
    </location>
</feature>